<dbReference type="InterPro" id="IPR045538">
    <property type="entry name" value="CIS_TMP"/>
</dbReference>
<dbReference type="Pfam" id="PF19268">
    <property type="entry name" value="CIS_TMP"/>
    <property type="match status" value="2"/>
</dbReference>
<proteinExistence type="predicted"/>
<reference evidence="1 2" key="1">
    <citation type="submission" date="2019-12" db="EMBL/GenBank/DDBJ databases">
        <title>The draft genomic sequence of strain Chitinophaga oryziterrae JCM 16595.</title>
        <authorList>
            <person name="Zhang X."/>
        </authorList>
    </citation>
    <scope>NUCLEOTIDE SEQUENCE [LARGE SCALE GENOMIC DNA]</scope>
    <source>
        <strain evidence="1 2">JCM 16595</strain>
    </source>
</reference>
<protein>
    <submittedName>
        <fullName evidence="1">Uncharacterized protein</fullName>
    </submittedName>
</protein>
<name>A0A6N8JHR3_9BACT</name>
<dbReference type="EMBL" id="WRXO01000011">
    <property type="protein sequence ID" value="MVT44514.1"/>
    <property type="molecule type" value="Genomic_DNA"/>
</dbReference>
<evidence type="ECO:0000313" key="1">
    <source>
        <dbReference type="EMBL" id="MVT44514.1"/>
    </source>
</evidence>
<organism evidence="1 2">
    <name type="scientific">Chitinophaga oryziterrae</name>
    <dbReference type="NCBI Taxonomy" id="1031224"/>
    <lineage>
        <taxon>Bacteria</taxon>
        <taxon>Pseudomonadati</taxon>
        <taxon>Bacteroidota</taxon>
        <taxon>Chitinophagia</taxon>
        <taxon>Chitinophagales</taxon>
        <taxon>Chitinophagaceae</taxon>
        <taxon>Chitinophaga</taxon>
    </lineage>
</organism>
<sequence length="850" mass="98905">MNLIRKYTFDLHFTERELATALQDTISRVFNAGIAGDTETLLDRLLSSSESLWLDTLELDLGVIAYDNIERDLSRCIMEALEEALKDKLVRKEEEQSGSLYFQTETDREFALIAHYLQTGTLPWWAADVILEDVILRLIKDFRFARFILDIAKPDYVIKRIVYHFSAYVVEQIITALEEEQAAFIFGYTKEVIALQGRQSVIKTEQSEFEKAVWMFVLTYLVTENSGQFNRKQFIRRNLERLALHFNIDYQLLLNTFRQAMDFYKKDIPVGSFTSFIKILYEENGTQLLQEVYQELISNEQALPGRISYQEVPGEPVNVFVPGITRVSPDIPLPLSWIGYDSITIQAERQEVWQQAINLFTIFITGQQLPYWFAGLPEARQAILLRQAVILLFRKRPMLLADLWEHSGYTITARLYVHQLFEKPVSPLEENIRKQLQAYAEKDTITFFQQNLGDTFIQHRENFLEIWQQYHDRPPSERLAFYRKILSATVVVQQVALNLPEDDFWVLMEDVPSLWDNHTIAALQQWQQLMEGMLADNLERERVRLLFRQFNLQWLAGKVQVTDTVSYVREWLVFLNSFNESATRRLLSVMANSGTMDTRPFMHIQAVIPVMVEQAVILIKTGSAVAIPALRPAGNPRLSSQQPSRKADHQLILPADVLRLRQEEFIKKNYPRKTPRPIATSEQEGIYVNNAGLVLLHPFFHTYFTRLQLITNGKFNDTTAQQRAIHLLQLLVYGHSEQPEHALVLNKVLCNFPMEMPLEPIQFTEDEKQLSLQLIGAATQQWEKMKNTSVEGFRASFLQRDGVLWQTDGDWYLKVKSRSYDIILQTLPWSMGMIKPSWADKILYTEWIFS</sequence>
<keyword evidence="2" id="KW-1185">Reference proteome</keyword>
<dbReference type="Proteomes" id="UP000468388">
    <property type="component" value="Unassembled WGS sequence"/>
</dbReference>
<dbReference type="AlphaFoldDB" id="A0A6N8JHR3"/>
<comment type="caution">
    <text evidence="1">The sequence shown here is derived from an EMBL/GenBank/DDBJ whole genome shotgun (WGS) entry which is preliminary data.</text>
</comment>
<accession>A0A6N8JHR3</accession>
<dbReference type="RefSeq" id="WP_157303305.1">
    <property type="nucleotide sequence ID" value="NZ_BAAAZB010000036.1"/>
</dbReference>
<dbReference type="OrthoDB" id="1488184at2"/>
<evidence type="ECO:0000313" key="2">
    <source>
        <dbReference type="Proteomes" id="UP000468388"/>
    </source>
</evidence>
<gene>
    <name evidence="1" type="ORF">GO495_28225</name>
</gene>